<sequence length="197" mass="22158">MFERKDFEVFDDRTLIGRLGRIRSELDPKFEKAGSLLAAQCVQAGLPQQTVHIAKHARRHKNPPVDTWLALSANPRGYKMVPHIELGFWDDRLFLWVALLQESKPQTPNWARVTQAVMALPAGFELSGDHTKKAAIPVTEAALAAQTKRFETVKSGEWLVGKTYLQTDPVWDDPAAFWQLLQAQVAALLPIYALLSM</sequence>
<dbReference type="Gene3D" id="3.30.930.20">
    <property type="entry name" value="Protein of unknown function DUF1054"/>
    <property type="match status" value="1"/>
</dbReference>
<name>A0ABW4E6W3_9LACO</name>
<keyword evidence="2" id="KW-1185">Reference proteome</keyword>
<reference evidence="2" key="1">
    <citation type="journal article" date="2019" name="Int. J. Syst. Evol. Microbiol.">
        <title>The Global Catalogue of Microorganisms (GCM) 10K type strain sequencing project: providing services to taxonomists for standard genome sequencing and annotation.</title>
        <authorList>
            <consortium name="The Broad Institute Genomics Platform"/>
            <consortium name="The Broad Institute Genome Sequencing Center for Infectious Disease"/>
            <person name="Wu L."/>
            <person name="Ma J."/>
        </authorList>
    </citation>
    <scope>NUCLEOTIDE SEQUENCE [LARGE SCALE GENOMIC DNA]</scope>
    <source>
        <strain evidence="2">CCM 8903</strain>
    </source>
</reference>
<accession>A0ABW4E6W3</accession>
<dbReference type="EMBL" id="JBHTON010000009">
    <property type="protein sequence ID" value="MFD1484481.1"/>
    <property type="molecule type" value="Genomic_DNA"/>
</dbReference>
<protein>
    <submittedName>
        <fullName evidence="1">DUF1054 family protein</fullName>
    </submittedName>
</protein>
<gene>
    <name evidence="1" type="ORF">ACFQ5J_04445</name>
</gene>
<evidence type="ECO:0000313" key="1">
    <source>
        <dbReference type="EMBL" id="MFD1484481.1"/>
    </source>
</evidence>
<dbReference type="SUPFAM" id="SSF142913">
    <property type="entry name" value="YktB/PF0168-like"/>
    <property type="match status" value="1"/>
</dbReference>
<dbReference type="Pfam" id="PF06335">
    <property type="entry name" value="DUF1054"/>
    <property type="match status" value="1"/>
</dbReference>
<comment type="caution">
    <text evidence="1">The sequence shown here is derived from an EMBL/GenBank/DDBJ whole genome shotgun (WGS) entry which is preliminary data.</text>
</comment>
<dbReference type="RefSeq" id="WP_125754367.1">
    <property type="nucleotide sequence ID" value="NZ_JBHTON010000009.1"/>
</dbReference>
<organism evidence="1 2">
    <name type="scientific">Lacticaseibacillus baoqingensis</name>
    <dbReference type="NCBI Taxonomy" id="2486013"/>
    <lineage>
        <taxon>Bacteria</taxon>
        <taxon>Bacillati</taxon>
        <taxon>Bacillota</taxon>
        <taxon>Bacilli</taxon>
        <taxon>Lactobacillales</taxon>
        <taxon>Lactobacillaceae</taxon>
        <taxon>Lacticaseibacillus</taxon>
    </lineage>
</organism>
<evidence type="ECO:0000313" key="2">
    <source>
        <dbReference type="Proteomes" id="UP001597252"/>
    </source>
</evidence>
<dbReference type="Proteomes" id="UP001597252">
    <property type="component" value="Unassembled WGS sequence"/>
</dbReference>
<dbReference type="InterPro" id="IPR053707">
    <property type="entry name" value="UPF0637_domain_sf"/>
</dbReference>
<proteinExistence type="predicted"/>
<dbReference type="InterPro" id="IPR009403">
    <property type="entry name" value="UPF0637"/>
</dbReference>